<evidence type="ECO:0000256" key="6">
    <source>
        <dbReference type="SAM" id="MobiDB-lite"/>
    </source>
</evidence>
<dbReference type="InterPro" id="IPR039910">
    <property type="entry name" value="D15-like"/>
</dbReference>
<evidence type="ECO:0000313" key="9">
    <source>
        <dbReference type="Proteomes" id="UP000054538"/>
    </source>
</evidence>
<dbReference type="GO" id="GO:0005741">
    <property type="term" value="C:mitochondrial outer membrane"/>
    <property type="evidence" value="ECO:0007669"/>
    <property type="project" value="UniProtKB-SubCell"/>
</dbReference>
<protein>
    <recommendedName>
        <fullName evidence="7">Bacterial surface antigen (D15) domain-containing protein</fullName>
    </recommendedName>
</protein>
<evidence type="ECO:0000259" key="7">
    <source>
        <dbReference type="Pfam" id="PF01103"/>
    </source>
</evidence>
<dbReference type="GO" id="GO:0045040">
    <property type="term" value="P:protein insertion into mitochondrial outer membrane"/>
    <property type="evidence" value="ECO:0007669"/>
    <property type="project" value="TreeGrafter"/>
</dbReference>
<evidence type="ECO:0000256" key="1">
    <source>
        <dbReference type="ARBA" id="ARBA00004374"/>
    </source>
</evidence>
<organism evidence="8 9">
    <name type="scientific">Paxillus rubicundulus Ve08.2h10</name>
    <dbReference type="NCBI Taxonomy" id="930991"/>
    <lineage>
        <taxon>Eukaryota</taxon>
        <taxon>Fungi</taxon>
        <taxon>Dikarya</taxon>
        <taxon>Basidiomycota</taxon>
        <taxon>Agaricomycotina</taxon>
        <taxon>Agaricomycetes</taxon>
        <taxon>Agaricomycetidae</taxon>
        <taxon>Boletales</taxon>
        <taxon>Paxilineae</taxon>
        <taxon>Paxillaceae</taxon>
        <taxon>Paxillus</taxon>
    </lineage>
</organism>
<proteinExistence type="inferred from homology"/>
<sequence>MADHIRPPLQPSARPLHREPSPEDVEKLRSWQEERLQRKLRGDYESEMLHLTELVNGNLNTPLRISSVRINGATHTSQSFLAWLLHPHLAPFTLSSSDTPLPQPTLQTVLHTTRALSHTLASTELFRTLTARIERAEDGTDGEVDVLFNVKERGRFFLKSSTEVGNGEGSASLTARLTNILGHADVLSLNTSLGTKTKRAFDASFSLPVSPSISSRAFVGVVGTERELGVQGGGGREERVGVRAGLRTSGTQEGPAGTGGTSEITAEGVWRCIGGLNENAGISIRQSAGPSLKASLIHTYTYDTLNDHVMPTSGSFLRIINELALAGKAAFWKMEGEVRRGWGLTRGLAFSLTARAGLLHLLAGDPSTTHYSDKFQLGGPLSVRAFGVGGMGGHEGATSVGGDLYYALGLSAVGNVPKRPEWPVKLHGWVNVGRVQGIDRAPLQGAVLTAVTHPSISAGLGLVYRFDPIRAEVNFGIPLVAAKGEVLRRGVQVGIGLEVL</sequence>
<keyword evidence="5" id="KW-0472">Membrane</keyword>
<comment type="subcellular location">
    <subcellularLocation>
        <location evidence="1">Mitochondrion outer membrane</location>
        <topology evidence="1">Multi-pass membrane protein</topology>
    </subcellularLocation>
</comment>
<accession>A0A0D0DJN8</accession>
<dbReference type="Pfam" id="PF01103">
    <property type="entry name" value="Omp85"/>
    <property type="match status" value="1"/>
</dbReference>
<name>A0A0D0DJN8_9AGAM</name>
<keyword evidence="9" id="KW-1185">Reference proteome</keyword>
<feature type="domain" description="Bacterial surface antigen (D15)" evidence="7">
    <location>
        <begin position="179"/>
        <end position="497"/>
    </location>
</feature>
<dbReference type="AlphaFoldDB" id="A0A0D0DJN8"/>
<dbReference type="InParanoid" id="A0A0D0DJN8"/>
<reference evidence="8 9" key="1">
    <citation type="submission" date="2014-04" db="EMBL/GenBank/DDBJ databases">
        <authorList>
            <consortium name="DOE Joint Genome Institute"/>
            <person name="Kuo A."/>
            <person name="Kohler A."/>
            <person name="Jargeat P."/>
            <person name="Nagy L.G."/>
            <person name="Floudas D."/>
            <person name="Copeland A."/>
            <person name="Barry K.W."/>
            <person name="Cichocki N."/>
            <person name="Veneault-Fourrey C."/>
            <person name="LaButti K."/>
            <person name="Lindquist E.A."/>
            <person name="Lipzen A."/>
            <person name="Lundell T."/>
            <person name="Morin E."/>
            <person name="Murat C."/>
            <person name="Sun H."/>
            <person name="Tunlid A."/>
            <person name="Henrissat B."/>
            <person name="Grigoriev I.V."/>
            <person name="Hibbett D.S."/>
            <person name="Martin F."/>
            <person name="Nordberg H.P."/>
            <person name="Cantor M.N."/>
            <person name="Hua S.X."/>
        </authorList>
    </citation>
    <scope>NUCLEOTIDE SEQUENCE [LARGE SCALE GENOMIC DNA]</scope>
    <source>
        <strain evidence="8 9">Ve08.2h10</strain>
    </source>
</reference>
<dbReference type="PANTHER" id="PTHR12815:SF18">
    <property type="entry name" value="SORTING AND ASSEMBLY MACHINERY COMPONENT 50 HOMOLOG"/>
    <property type="match status" value="1"/>
</dbReference>
<keyword evidence="3" id="KW-1134">Transmembrane beta strand</keyword>
<gene>
    <name evidence="8" type="ORF">PAXRUDRAFT_149724</name>
</gene>
<feature type="compositionally biased region" description="Basic and acidic residues" evidence="6">
    <location>
        <begin position="16"/>
        <end position="29"/>
    </location>
</feature>
<evidence type="ECO:0000313" key="8">
    <source>
        <dbReference type="EMBL" id="KIK91338.1"/>
    </source>
</evidence>
<dbReference type="PANTHER" id="PTHR12815">
    <property type="entry name" value="SORTING AND ASSEMBLY MACHINERY SAMM50 PROTEIN FAMILY MEMBER"/>
    <property type="match status" value="1"/>
</dbReference>
<comment type="similarity">
    <text evidence="2">Belongs to the SAM50/omp85 family.</text>
</comment>
<dbReference type="Proteomes" id="UP000054538">
    <property type="component" value="Unassembled WGS sequence"/>
</dbReference>
<dbReference type="FunCoup" id="A0A0D0DJN8">
    <property type="interactions" value="416"/>
</dbReference>
<evidence type="ECO:0000256" key="2">
    <source>
        <dbReference type="ARBA" id="ARBA00010913"/>
    </source>
</evidence>
<dbReference type="Gene3D" id="2.40.160.50">
    <property type="entry name" value="membrane protein fhac: a member of the omp85/tpsb transporter family"/>
    <property type="match status" value="1"/>
</dbReference>
<dbReference type="STRING" id="930991.A0A0D0DJN8"/>
<dbReference type="EMBL" id="KN825398">
    <property type="protein sequence ID" value="KIK91338.1"/>
    <property type="molecule type" value="Genomic_DNA"/>
</dbReference>
<reference evidence="9" key="2">
    <citation type="submission" date="2015-01" db="EMBL/GenBank/DDBJ databases">
        <title>Evolutionary Origins and Diversification of the Mycorrhizal Mutualists.</title>
        <authorList>
            <consortium name="DOE Joint Genome Institute"/>
            <consortium name="Mycorrhizal Genomics Consortium"/>
            <person name="Kohler A."/>
            <person name="Kuo A."/>
            <person name="Nagy L.G."/>
            <person name="Floudas D."/>
            <person name="Copeland A."/>
            <person name="Barry K.W."/>
            <person name="Cichocki N."/>
            <person name="Veneault-Fourrey C."/>
            <person name="LaButti K."/>
            <person name="Lindquist E.A."/>
            <person name="Lipzen A."/>
            <person name="Lundell T."/>
            <person name="Morin E."/>
            <person name="Murat C."/>
            <person name="Riley R."/>
            <person name="Ohm R."/>
            <person name="Sun H."/>
            <person name="Tunlid A."/>
            <person name="Henrissat B."/>
            <person name="Grigoriev I.V."/>
            <person name="Hibbett D.S."/>
            <person name="Martin F."/>
        </authorList>
    </citation>
    <scope>NUCLEOTIDE SEQUENCE [LARGE SCALE GENOMIC DNA]</scope>
    <source>
        <strain evidence="9">Ve08.2h10</strain>
    </source>
</reference>
<evidence type="ECO:0000256" key="4">
    <source>
        <dbReference type="ARBA" id="ARBA00022692"/>
    </source>
</evidence>
<evidence type="ECO:0000256" key="3">
    <source>
        <dbReference type="ARBA" id="ARBA00022452"/>
    </source>
</evidence>
<feature type="region of interest" description="Disordered" evidence="6">
    <location>
        <begin position="1"/>
        <end position="29"/>
    </location>
</feature>
<evidence type="ECO:0000256" key="5">
    <source>
        <dbReference type="ARBA" id="ARBA00023136"/>
    </source>
</evidence>
<dbReference type="OrthoDB" id="1724197at2759"/>
<dbReference type="HOGENOM" id="CLU_014798_3_1_1"/>
<dbReference type="InterPro" id="IPR000184">
    <property type="entry name" value="Bac_surfAg_D15"/>
</dbReference>
<keyword evidence="4" id="KW-0812">Transmembrane</keyword>